<dbReference type="GO" id="GO:0048471">
    <property type="term" value="C:perinuclear region of cytoplasm"/>
    <property type="evidence" value="ECO:0007669"/>
    <property type="project" value="UniProtKB-SubCell"/>
</dbReference>
<dbReference type="Pfam" id="PF00595">
    <property type="entry name" value="PDZ"/>
    <property type="match status" value="2"/>
</dbReference>
<evidence type="ECO:0000256" key="9">
    <source>
        <dbReference type="ARBA" id="ARBA00077607"/>
    </source>
</evidence>
<feature type="region of interest" description="Disordered" evidence="12">
    <location>
        <begin position="1"/>
        <end position="23"/>
    </location>
</feature>
<dbReference type="SMART" id="SM00462">
    <property type="entry name" value="PTB"/>
    <property type="match status" value="1"/>
</dbReference>
<evidence type="ECO:0000256" key="4">
    <source>
        <dbReference type="ARBA" id="ARBA00022553"/>
    </source>
</evidence>
<keyword evidence="2" id="KW-0813">Transport</keyword>
<accession>A0A6F9D6S0</accession>
<dbReference type="AlphaFoldDB" id="A0A6F9D6S0"/>
<dbReference type="GO" id="GO:0005886">
    <property type="term" value="C:plasma membrane"/>
    <property type="evidence" value="ECO:0007669"/>
    <property type="project" value="TreeGrafter"/>
</dbReference>
<evidence type="ECO:0000256" key="5">
    <source>
        <dbReference type="ARBA" id="ARBA00022737"/>
    </source>
</evidence>
<feature type="domain" description="PID" evidence="13">
    <location>
        <begin position="355"/>
        <end position="528"/>
    </location>
</feature>
<sequence>MDETDNNTNINEIENDQTTTETVNINETEEAINNNLNIVQQDLSELPESSIDDLSSCSPSNPGDEAFPEDSAQSSVELTEEDNLHGIQPEPVLNVQQQEELCVENEPKLIRESIEVDENGLQEMLIVNGHAETEETELKLSDASTSVQKFSEGEKRFNPFDKVSTEENNDLWKYQDKSLDEIERFSESFSPKGSLPSSPEKQVHKFEENLNPVVDDIWVQQPTVMVEQHHQQFELMPHEQKQQKPITDFSSSVEDVEQAIRDVQITPSSSNIPVDDPWVKIAPTPSTPVESKHTMPTTAIVSDPRPPRNDIKPVEISPHNVPQEHVSQELPPEQTYVRPMFNVAGPCEPEDLIEGIIFTANYLGSTQLQSERNPGKNARMLQAQEAVSRIKAPDGESQPSVEVDLFISTDKVKILNAETQETMMDHTLRSISYIADIGKLLVIMARRKVAKSDDSTEPEMLREPKQQKSNRIICHVFSSQDAHLMAQAIGQAFNVAYQQFLTTNGIEPQTLTRDDYNELLDMQEMYHDDLVHYSKQENVKDVWVEKKKGEAMGIVIVESGWGSIVPTVILANMQHGSPVERCGKLSIGDQIMTVNGTSLVGLPLTTCQSIIKGLRSQSLAHLHIISCPPVVTVLIKRPDLKYQLGFSVQDGIICSLMRGGIAERGGVRVGHRIIEINGQSVVATAHDKIVQQLVSSLGEIQMKTMPATMYRLLTGQEQPIYI</sequence>
<dbReference type="InterPro" id="IPR036034">
    <property type="entry name" value="PDZ_sf"/>
</dbReference>
<keyword evidence="6" id="KW-0007">Acetylation</keyword>
<dbReference type="PROSITE" id="PS01179">
    <property type="entry name" value="PID"/>
    <property type="match status" value="1"/>
</dbReference>
<dbReference type="SUPFAM" id="SSF50156">
    <property type="entry name" value="PDZ domain-like"/>
    <property type="match status" value="2"/>
</dbReference>
<keyword evidence="4" id="KW-0597">Phosphoprotein</keyword>
<dbReference type="Gene3D" id="2.30.42.10">
    <property type="match status" value="2"/>
</dbReference>
<dbReference type="CDD" id="cd06720">
    <property type="entry name" value="PDZ1_APBA1_3-like"/>
    <property type="match status" value="1"/>
</dbReference>
<proteinExistence type="evidence at transcript level"/>
<feature type="region of interest" description="Disordered" evidence="12">
    <location>
        <begin position="285"/>
        <end position="307"/>
    </location>
</feature>
<dbReference type="PANTHER" id="PTHR12345:SF16">
    <property type="entry name" value="X11L, ISOFORM F-RELATED"/>
    <property type="match status" value="1"/>
</dbReference>
<feature type="region of interest" description="Disordered" evidence="12">
    <location>
        <begin position="45"/>
        <end position="81"/>
    </location>
</feature>
<dbReference type="FunFam" id="2.30.42.10:FF:000007">
    <property type="entry name" value="Amyloid beta A4 protein-binding family A member"/>
    <property type="match status" value="1"/>
</dbReference>
<name>A0A6F9D6S0_9ASCI</name>
<comment type="function">
    <text evidence="7">May modulate processing of the amyloid-beta precursor protein (APP) and hence formation of APP-beta. May enhance the activity of HIF1A in macrophages by inhibiting the activity of HIF1AN.</text>
</comment>
<organism evidence="15">
    <name type="scientific">Phallusia mammillata</name>
    <dbReference type="NCBI Taxonomy" id="59560"/>
    <lineage>
        <taxon>Eukaryota</taxon>
        <taxon>Metazoa</taxon>
        <taxon>Chordata</taxon>
        <taxon>Tunicata</taxon>
        <taxon>Ascidiacea</taxon>
        <taxon>Phlebobranchia</taxon>
        <taxon>Ascidiidae</taxon>
        <taxon>Phallusia</taxon>
    </lineage>
</organism>
<gene>
    <name evidence="15" type="primary">Apba1</name>
</gene>
<evidence type="ECO:0000256" key="7">
    <source>
        <dbReference type="ARBA" id="ARBA00058713"/>
    </source>
</evidence>
<dbReference type="CDD" id="cd01208">
    <property type="entry name" value="PTB_X11"/>
    <property type="match status" value="1"/>
</dbReference>
<keyword evidence="3" id="KW-0963">Cytoplasm</keyword>
<dbReference type="GO" id="GO:0007268">
    <property type="term" value="P:chemical synaptic transmission"/>
    <property type="evidence" value="ECO:0007669"/>
    <property type="project" value="TreeGrafter"/>
</dbReference>
<feature type="domain" description="PDZ" evidence="14">
    <location>
        <begin position="541"/>
        <end position="612"/>
    </location>
</feature>
<dbReference type="FunFam" id="2.30.29.30:FF:000222">
    <property type="entry name" value="amyloid beta A4 precursor protein-binding family A member 3"/>
    <property type="match status" value="1"/>
</dbReference>
<dbReference type="SUPFAM" id="SSF50729">
    <property type="entry name" value="PH domain-like"/>
    <property type="match status" value="1"/>
</dbReference>
<dbReference type="Gene3D" id="2.30.29.30">
    <property type="entry name" value="Pleckstrin-homology domain (PH domain)/Phosphotyrosine-binding domain (PTB)"/>
    <property type="match status" value="1"/>
</dbReference>
<evidence type="ECO:0000259" key="14">
    <source>
        <dbReference type="PROSITE" id="PS50106"/>
    </source>
</evidence>
<dbReference type="PROSITE" id="PS50106">
    <property type="entry name" value="PDZ"/>
    <property type="match status" value="2"/>
</dbReference>
<reference evidence="15" key="1">
    <citation type="submission" date="2020-04" db="EMBL/GenBank/DDBJ databases">
        <authorList>
            <person name="Neveu A P."/>
        </authorList>
    </citation>
    <scope>NUCLEOTIDE SEQUENCE</scope>
    <source>
        <tissue evidence="15">Whole embryo</tissue>
    </source>
</reference>
<evidence type="ECO:0000256" key="6">
    <source>
        <dbReference type="ARBA" id="ARBA00022990"/>
    </source>
</evidence>
<dbReference type="FunFam" id="2.30.42.10:FF:000017">
    <property type="entry name" value="Amyloid beta A4 protein-binding family A member 1"/>
    <property type="match status" value="1"/>
</dbReference>
<evidence type="ECO:0000256" key="12">
    <source>
        <dbReference type="SAM" id="MobiDB-lite"/>
    </source>
</evidence>
<keyword evidence="5" id="KW-0677">Repeat</keyword>
<evidence type="ECO:0000313" key="15">
    <source>
        <dbReference type="EMBL" id="CAB3222360.1"/>
    </source>
</evidence>
<dbReference type="Pfam" id="PF00640">
    <property type="entry name" value="PID"/>
    <property type="match status" value="1"/>
</dbReference>
<dbReference type="PANTHER" id="PTHR12345">
    <property type="entry name" value="SYNTENIN RELATED"/>
    <property type="match status" value="1"/>
</dbReference>
<dbReference type="InterPro" id="IPR051230">
    <property type="entry name" value="APP-Binding"/>
</dbReference>
<dbReference type="InterPro" id="IPR001478">
    <property type="entry name" value="PDZ"/>
</dbReference>
<evidence type="ECO:0000256" key="8">
    <source>
        <dbReference type="ARBA" id="ARBA00067675"/>
    </source>
</evidence>
<dbReference type="CDD" id="cd06793">
    <property type="entry name" value="PDZ2_APBA1_3-like"/>
    <property type="match status" value="1"/>
</dbReference>
<evidence type="ECO:0000256" key="10">
    <source>
        <dbReference type="ARBA" id="ARBA00078850"/>
    </source>
</evidence>
<evidence type="ECO:0000256" key="11">
    <source>
        <dbReference type="ARBA" id="ARBA00083043"/>
    </source>
</evidence>
<feature type="domain" description="PDZ" evidence="14">
    <location>
        <begin position="632"/>
        <end position="708"/>
    </location>
</feature>
<dbReference type="GO" id="GO:0043197">
    <property type="term" value="C:dendritic spine"/>
    <property type="evidence" value="ECO:0007669"/>
    <property type="project" value="TreeGrafter"/>
</dbReference>
<comment type="subcellular location">
    <subcellularLocation>
        <location evidence="1">Cytoplasm</location>
        <location evidence="1">Perinuclear region</location>
    </subcellularLocation>
</comment>
<evidence type="ECO:0000259" key="13">
    <source>
        <dbReference type="PROSITE" id="PS01179"/>
    </source>
</evidence>
<protein>
    <recommendedName>
        <fullName evidence="8">Amyloid-beta A4 precursor protein-binding family A member 3</fullName>
    </recommendedName>
    <alternativeName>
        <fullName evidence="10">Adapter protein X11gamma</fullName>
    </alternativeName>
    <alternativeName>
        <fullName evidence="9">Neuron-specific X11L2 protein</fullName>
    </alternativeName>
    <alternativeName>
        <fullName evidence="11">Neuronal Munc18-1-interacting protein 3</fullName>
    </alternativeName>
</protein>
<evidence type="ECO:0000256" key="3">
    <source>
        <dbReference type="ARBA" id="ARBA00022490"/>
    </source>
</evidence>
<dbReference type="EMBL" id="LR782967">
    <property type="protein sequence ID" value="CAB3222360.1"/>
    <property type="molecule type" value="mRNA"/>
</dbReference>
<evidence type="ECO:0000256" key="2">
    <source>
        <dbReference type="ARBA" id="ARBA00022448"/>
    </source>
</evidence>
<evidence type="ECO:0000256" key="1">
    <source>
        <dbReference type="ARBA" id="ARBA00004556"/>
    </source>
</evidence>
<dbReference type="InterPro" id="IPR006020">
    <property type="entry name" value="PTB/PI_dom"/>
</dbReference>
<dbReference type="SMART" id="SM00228">
    <property type="entry name" value="PDZ"/>
    <property type="match status" value="2"/>
</dbReference>
<dbReference type="InterPro" id="IPR011993">
    <property type="entry name" value="PH-like_dom_sf"/>
</dbReference>